<dbReference type="InterPro" id="IPR003836">
    <property type="entry name" value="Glucokinase"/>
</dbReference>
<organism evidence="5 6">
    <name type="scientific">Acuticoccus sediminis</name>
    <dbReference type="NCBI Taxonomy" id="2184697"/>
    <lineage>
        <taxon>Bacteria</taxon>
        <taxon>Pseudomonadati</taxon>
        <taxon>Pseudomonadota</taxon>
        <taxon>Alphaproteobacteria</taxon>
        <taxon>Hyphomicrobiales</taxon>
        <taxon>Amorphaceae</taxon>
        <taxon>Acuticoccus</taxon>
    </lineage>
</organism>
<dbReference type="GO" id="GO:0005536">
    <property type="term" value="F:D-glucose binding"/>
    <property type="evidence" value="ECO:0007669"/>
    <property type="project" value="InterPro"/>
</dbReference>
<dbReference type="Proteomes" id="UP000249590">
    <property type="component" value="Unassembled WGS sequence"/>
</dbReference>
<keyword evidence="3" id="KW-0324">Glycolysis</keyword>
<dbReference type="EC" id="2.7.1.2" evidence="3"/>
<dbReference type="HAMAP" id="MF_00524">
    <property type="entry name" value="Glucokinase"/>
    <property type="match status" value="1"/>
</dbReference>
<dbReference type="CDD" id="cd24008">
    <property type="entry name" value="ASKHA_NBD_GLK"/>
    <property type="match status" value="1"/>
</dbReference>
<keyword evidence="1 3" id="KW-0808">Transferase</keyword>
<dbReference type="EMBL" id="QHHQ01000001">
    <property type="protein sequence ID" value="RAI03816.1"/>
    <property type="molecule type" value="Genomic_DNA"/>
</dbReference>
<dbReference type="Gene3D" id="3.40.367.20">
    <property type="match status" value="1"/>
</dbReference>
<dbReference type="PANTHER" id="PTHR47690">
    <property type="entry name" value="GLUCOKINASE"/>
    <property type="match status" value="1"/>
</dbReference>
<comment type="caution">
    <text evidence="5">The sequence shown here is derived from an EMBL/GenBank/DDBJ whole genome shotgun (WGS) entry which is preliminary data.</text>
</comment>
<dbReference type="GO" id="GO:0004340">
    <property type="term" value="F:glucokinase activity"/>
    <property type="evidence" value="ECO:0007669"/>
    <property type="project" value="UniProtKB-UniRule"/>
</dbReference>
<accession>A0A8B2P0Y7</accession>
<dbReference type="SUPFAM" id="SSF53067">
    <property type="entry name" value="Actin-like ATPase domain"/>
    <property type="match status" value="1"/>
</dbReference>
<keyword evidence="3" id="KW-0067">ATP-binding</keyword>
<name>A0A8B2P0Y7_9HYPH</name>
<dbReference type="GO" id="GO:0006096">
    <property type="term" value="P:glycolytic process"/>
    <property type="evidence" value="ECO:0007669"/>
    <property type="project" value="UniProtKB-UniRule"/>
</dbReference>
<dbReference type="Gene3D" id="3.30.420.40">
    <property type="match status" value="1"/>
</dbReference>
<dbReference type="RefSeq" id="WP_111342825.1">
    <property type="nucleotide sequence ID" value="NZ_JAIWKD010000001.1"/>
</dbReference>
<evidence type="ECO:0000256" key="1">
    <source>
        <dbReference type="ARBA" id="ARBA00022679"/>
    </source>
</evidence>
<evidence type="ECO:0000313" key="6">
    <source>
        <dbReference type="Proteomes" id="UP000249590"/>
    </source>
</evidence>
<evidence type="ECO:0000313" key="5">
    <source>
        <dbReference type="EMBL" id="RAI03816.1"/>
    </source>
</evidence>
<dbReference type="AlphaFoldDB" id="A0A8B2P0Y7"/>
<dbReference type="GO" id="GO:0005524">
    <property type="term" value="F:ATP binding"/>
    <property type="evidence" value="ECO:0007669"/>
    <property type="project" value="UniProtKB-UniRule"/>
</dbReference>
<feature type="binding site" evidence="3">
    <location>
        <begin position="13"/>
        <end position="18"/>
    </location>
    <ligand>
        <name>ATP</name>
        <dbReference type="ChEBI" id="CHEBI:30616"/>
    </ligand>
</feature>
<dbReference type="GO" id="GO:0005829">
    <property type="term" value="C:cytosol"/>
    <property type="evidence" value="ECO:0007669"/>
    <property type="project" value="TreeGrafter"/>
</dbReference>
<proteinExistence type="inferred from homology"/>
<comment type="catalytic activity">
    <reaction evidence="3">
        <text>D-glucose + ATP = D-glucose 6-phosphate + ADP + H(+)</text>
        <dbReference type="Rhea" id="RHEA:17825"/>
        <dbReference type="ChEBI" id="CHEBI:4167"/>
        <dbReference type="ChEBI" id="CHEBI:15378"/>
        <dbReference type="ChEBI" id="CHEBI:30616"/>
        <dbReference type="ChEBI" id="CHEBI:61548"/>
        <dbReference type="ChEBI" id="CHEBI:456216"/>
        <dbReference type="EC" id="2.7.1.2"/>
    </reaction>
</comment>
<dbReference type="PANTHER" id="PTHR47690:SF1">
    <property type="entry name" value="GLUCOKINASE"/>
    <property type="match status" value="1"/>
</dbReference>
<protein>
    <recommendedName>
        <fullName evidence="3">Glucokinase</fullName>
        <ecNumber evidence="3">2.7.1.2</ecNumber>
    </recommendedName>
    <alternativeName>
        <fullName evidence="3">Glucose kinase</fullName>
    </alternativeName>
</protein>
<dbReference type="InterPro" id="IPR050201">
    <property type="entry name" value="Bacterial_glucokinase"/>
</dbReference>
<dbReference type="OrthoDB" id="9800595at2"/>
<evidence type="ECO:0000256" key="2">
    <source>
        <dbReference type="ARBA" id="ARBA00022777"/>
    </source>
</evidence>
<dbReference type="Pfam" id="PF02685">
    <property type="entry name" value="Glucokinase"/>
    <property type="match status" value="1"/>
</dbReference>
<dbReference type="NCBIfam" id="TIGR00749">
    <property type="entry name" value="glk"/>
    <property type="match status" value="1"/>
</dbReference>
<keyword evidence="3" id="KW-0547">Nucleotide-binding</keyword>
<reference evidence="5 6" key="1">
    <citation type="submission" date="2018-05" db="EMBL/GenBank/DDBJ databases">
        <title>Acuticoccus sediminis sp. nov., isolated from deep-sea sediment of Indian Ocean.</title>
        <authorList>
            <person name="Liu X."/>
            <person name="Lai Q."/>
            <person name="Du Y."/>
            <person name="Sun F."/>
            <person name="Zhang X."/>
            <person name="Wang S."/>
            <person name="Shao Z."/>
        </authorList>
    </citation>
    <scope>NUCLEOTIDE SEQUENCE [LARGE SCALE GENOMIC DNA]</scope>
    <source>
        <strain evidence="5 6">PTG4-2</strain>
    </source>
</reference>
<comment type="similarity">
    <text evidence="3 4">Belongs to the bacterial glucokinase family.</text>
</comment>
<gene>
    <name evidence="3 5" type="primary">glk</name>
    <name evidence="5" type="ORF">DLJ53_04915</name>
</gene>
<sequence>MQLISTSHRALIGDIGGTNARFAASDLTGRNLTDRLTLPTQEFGSMTDLLAAYTSRTGVRAEVACLAVAGPITHGAAKLTNAAWSFSETDVCRATGVVGARLVNDFEALAYGVPHLGEHDLATVKPGTANPKAPVVVLGPGTGFGAASLVPTGKGWISLPGEGGHMTFGTTADEEESVVHDHFASIYEHVSVERILSGSGIEAIDGCFGGPGRSAEEIVEEAARGDGGTASRTIDFFARVLARIAGDIALVVGARGGVYLGGGIAPRILDALDSDAFRTAFVRKGRMSGYLADIPVRVITIDDGGLRGAAVLAAELVPDADRVGWAHT</sequence>
<evidence type="ECO:0000256" key="3">
    <source>
        <dbReference type="HAMAP-Rule" id="MF_00524"/>
    </source>
</evidence>
<keyword evidence="6" id="KW-1185">Reference proteome</keyword>
<keyword evidence="2 3" id="KW-0418">Kinase</keyword>
<comment type="subcellular location">
    <subcellularLocation>
        <location evidence="3">Cytoplasm</location>
    </subcellularLocation>
</comment>
<dbReference type="InterPro" id="IPR043129">
    <property type="entry name" value="ATPase_NBD"/>
</dbReference>
<keyword evidence="3" id="KW-0963">Cytoplasm</keyword>
<evidence type="ECO:0000256" key="4">
    <source>
        <dbReference type="RuleBase" id="RU004046"/>
    </source>
</evidence>